<evidence type="ECO:0000256" key="5">
    <source>
        <dbReference type="ARBA" id="ARBA00022741"/>
    </source>
</evidence>
<dbReference type="RefSeq" id="WP_209461594.1">
    <property type="nucleotide sequence ID" value="NZ_CP110224.1"/>
</dbReference>
<evidence type="ECO:0000313" key="19">
    <source>
        <dbReference type="Proteomes" id="UP001519345"/>
    </source>
</evidence>
<comment type="subcellular location">
    <subcellularLocation>
        <location evidence="1">Cytoplasm</location>
    </subcellularLocation>
</comment>
<keyword evidence="10" id="KW-0067">ATP-binding</keyword>
<keyword evidence="19" id="KW-1185">Reference proteome</keyword>
<feature type="domain" description="ABC transporter" evidence="17">
    <location>
        <begin position="487"/>
        <end position="826"/>
    </location>
</feature>
<dbReference type="Gene3D" id="1.20.1580.10">
    <property type="entry name" value="ABC transporter ATPase like domain"/>
    <property type="match status" value="2"/>
</dbReference>
<dbReference type="Gene3D" id="3.40.50.300">
    <property type="entry name" value="P-loop containing nucleotide triphosphate hydrolases"/>
    <property type="match status" value="2"/>
</dbReference>
<dbReference type="SMART" id="SM00382">
    <property type="entry name" value="AAA"/>
    <property type="match status" value="2"/>
</dbReference>
<dbReference type="NCBIfam" id="TIGR00630">
    <property type="entry name" value="uvra"/>
    <property type="match status" value="1"/>
</dbReference>
<dbReference type="PANTHER" id="PTHR43152:SF3">
    <property type="entry name" value="UVRABC SYSTEM PROTEIN A"/>
    <property type="match status" value="1"/>
</dbReference>
<name>A0ABS4IBS3_9BACI</name>
<dbReference type="InterPro" id="IPR003439">
    <property type="entry name" value="ABC_transporter-like_ATP-bd"/>
</dbReference>
<keyword evidence="5" id="KW-0547">Nucleotide-binding</keyword>
<keyword evidence="3" id="KW-0479">Metal-binding</keyword>
<dbReference type="InterPro" id="IPR017871">
    <property type="entry name" value="ABC_transporter-like_CS"/>
</dbReference>
<keyword evidence="4" id="KW-0677">Repeat</keyword>
<keyword evidence="2" id="KW-0963">Cytoplasm</keyword>
<evidence type="ECO:0000256" key="13">
    <source>
        <dbReference type="ARBA" id="ARBA00023204"/>
    </source>
</evidence>
<evidence type="ECO:0000256" key="12">
    <source>
        <dbReference type="ARBA" id="ARBA00023125"/>
    </source>
</evidence>
<sequence length="829" mass="90948">MTDIITIKGARENNLKNISLDIPKHQLVVLTGPSGSGKSTLALDILQRECQRQYMESSGMASDTWSKPKVESIVGLSPSIGVGQQITNRNPRSTVGTVTDMYTYLRLIYEKLGERTCPKCQTKVKPQLENKEVHIFEEVPDYTEYVYCSACNHEMERLSRSHFSFNKPEGACETCGGLGEVAEINTKAVFNEDFSISDGAVLVWYDSYMKYQVSILEVATKYYDIPFDADLPLKEHSVILRDLLYYGVESEIFSAHFPDIKAPKTVSTGKFEGVLTGIWRRYKEKDGDTAEAALFFKEPCHNCDGERLKEASRLVKVAGSSITEIAQASLKEMLEWLTSLQGKIVEDESIIETVLHDLIVKVTRVIDVGLGYLSMDRQAVSLSGGEAQRLRLASILGSGLTGVLYILDEPTAGLHPKDTKGLVKVMQQLRDLGNTVLVIEHSIQVMQDADHIIDMGPGAGQLGGTIVGEGRLQELEGQEDSVTGAHLRESSFIGKSRRKGTGHQLTIHNAYKHNLKNITISLPLGCFVTVAGVSGSGKSTLLYDLLASGMNGNHYSGCEKITGFDEVEKMITVDQSPLSRMRRSNVATYTDVFTLIRNLFSKLPEAKQSNLTAKDFSFNTTGGRCKKCEGLGVVSVDMHFLPDLEARCPACHGKRFKDEILTVAYKEHTISDILNMSIEESLPLFNDQKKISKMIHLLNEVGLGYLQWGQSLTTLSGGEGQRIKLAKELSKQNNGHTLYILDEPSTGLHPSDVKKLLVLLNKLVDAGNTIIVVEHNSDIIVDSDWVIDIGPEGGEAGGEAGGEIVAEGTPEEVATVKASHTGAFLGAFF</sequence>
<keyword evidence="13" id="KW-0234">DNA repair</keyword>
<dbReference type="SUPFAM" id="SSF52540">
    <property type="entry name" value="P-loop containing nucleoside triphosphate hydrolases"/>
    <property type="match status" value="2"/>
</dbReference>
<dbReference type="InterPro" id="IPR003593">
    <property type="entry name" value="AAA+_ATPase"/>
</dbReference>
<dbReference type="EMBL" id="JAGGKX010000002">
    <property type="protein sequence ID" value="MBP1968353.1"/>
    <property type="molecule type" value="Genomic_DNA"/>
</dbReference>
<dbReference type="PROSITE" id="PS00211">
    <property type="entry name" value="ABC_TRANSPORTER_1"/>
    <property type="match status" value="1"/>
</dbReference>
<evidence type="ECO:0000256" key="9">
    <source>
        <dbReference type="ARBA" id="ARBA00022833"/>
    </source>
</evidence>
<dbReference type="Pfam" id="PF00005">
    <property type="entry name" value="ABC_tran"/>
    <property type="match status" value="2"/>
</dbReference>
<dbReference type="InterPro" id="IPR004602">
    <property type="entry name" value="UvrA"/>
</dbReference>
<evidence type="ECO:0000256" key="1">
    <source>
        <dbReference type="ARBA" id="ARBA00004496"/>
    </source>
</evidence>
<comment type="similarity">
    <text evidence="14">Belongs to the ABC transporter superfamily. UvrA family.</text>
</comment>
<dbReference type="Gene3D" id="1.10.8.280">
    <property type="entry name" value="ABC transporter ATPase domain-like"/>
    <property type="match status" value="1"/>
</dbReference>
<evidence type="ECO:0000256" key="2">
    <source>
        <dbReference type="ARBA" id="ARBA00022490"/>
    </source>
</evidence>
<keyword evidence="9" id="KW-0862">Zinc</keyword>
<proteinExistence type="inferred from homology"/>
<evidence type="ECO:0000256" key="11">
    <source>
        <dbReference type="ARBA" id="ARBA00022881"/>
    </source>
</evidence>
<dbReference type="Pfam" id="PF17755">
    <property type="entry name" value="UvrA_DNA-bind"/>
    <property type="match status" value="1"/>
</dbReference>
<organism evidence="18 19">
    <name type="scientific">Virgibacillus natechei</name>
    <dbReference type="NCBI Taxonomy" id="1216297"/>
    <lineage>
        <taxon>Bacteria</taxon>
        <taxon>Bacillati</taxon>
        <taxon>Bacillota</taxon>
        <taxon>Bacilli</taxon>
        <taxon>Bacillales</taxon>
        <taxon>Bacillaceae</taxon>
        <taxon>Virgibacillus</taxon>
    </lineage>
</organism>
<evidence type="ECO:0000256" key="16">
    <source>
        <dbReference type="ARBA" id="ARBA00042156"/>
    </source>
</evidence>
<comment type="caution">
    <text evidence="18">The sequence shown here is derived from an EMBL/GenBank/DDBJ whole genome shotgun (WGS) entry which is preliminary data.</text>
</comment>
<evidence type="ECO:0000256" key="8">
    <source>
        <dbReference type="ARBA" id="ARBA00022771"/>
    </source>
</evidence>
<gene>
    <name evidence="18" type="ORF">J2Z83_000445</name>
</gene>
<keyword evidence="8" id="KW-0863">Zinc-finger</keyword>
<keyword evidence="6" id="KW-0227">DNA damage</keyword>
<evidence type="ECO:0000256" key="15">
    <source>
        <dbReference type="ARBA" id="ARBA00039316"/>
    </source>
</evidence>
<dbReference type="InterPro" id="IPR041552">
    <property type="entry name" value="UvrA_DNA-bd"/>
</dbReference>
<evidence type="ECO:0000313" key="18">
    <source>
        <dbReference type="EMBL" id="MBP1968353.1"/>
    </source>
</evidence>
<evidence type="ECO:0000259" key="17">
    <source>
        <dbReference type="PROSITE" id="PS50893"/>
    </source>
</evidence>
<evidence type="ECO:0000256" key="3">
    <source>
        <dbReference type="ARBA" id="ARBA00022723"/>
    </source>
</evidence>
<keyword evidence="7" id="KW-0228">DNA excision</keyword>
<evidence type="ECO:0000256" key="10">
    <source>
        <dbReference type="ARBA" id="ARBA00022840"/>
    </source>
</evidence>
<evidence type="ECO:0000256" key="7">
    <source>
        <dbReference type="ARBA" id="ARBA00022769"/>
    </source>
</evidence>
<evidence type="ECO:0000256" key="4">
    <source>
        <dbReference type="ARBA" id="ARBA00022737"/>
    </source>
</evidence>
<dbReference type="PANTHER" id="PTHR43152">
    <property type="entry name" value="UVRABC SYSTEM PROTEIN A"/>
    <property type="match status" value="1"/>
</dbReference>
<dbReference type="Proteomes" id="UP001519345">
    <property type="component" value="Unassembled WGS sequence"/>
</dbReference>
<dbReference type="PROSITE" id="PS50893">
    <property type="entry name" value="ABC_TRANSPORTER_2"/>
    <property type="match status" value="2"/>
</dbReference>
<reference evidence="18 19" key="1">
    <citation type="submission" date="2021-03" db="EMBL/GenBank/DDBJ databases">
        <title>Genomic Encyclopedia of Type Strains, Phase IV (KMG-IV): sequencing the most valuable type-strain genomes for metagenomic binning, comparative biology and taxonomic classification.</title>
        <authorList>
            <person name="Goeker M."/>
        </authorList>
    </citation>
    <scope>NUCLEOTIDE SEQUENCE [LARGE SCALE GENOMIC DNA]</scope>
    <source>
        <strain evidence="18 19">DSM 25609</strain>
    </source>
</reference>
<keyword evidence="12" id="KW-0238">DNA-binding</keyword>
<evidence type="ECO:0000256" key="6">
    <source>
        <dbReference type="ARBA" id="ARBA00022763"/>
    </source>
</evidence>
<evidence type="ECO:0000256" key="14">
    <source>
        <dbReference type="ARBA" id="ARBA00038000"/>
    </source>
</evidence>
<keyword evidence="11" id="KW-0267">Excision nuclease</keyword>
<protein>
    <recommendedName>
        <fullName evidence="15">UvrABC system protein A</fullName>
    </recommendedName>
    <alternativeName>
        <fullName evidence="16">Excinuclease ABC subunit A</fullName>
    </alternativeName>
</protein>
<feature type="domain" description="ABC transporter" evidence="17">
    <location>
        <begin position="238"/>
        <end position="482"/>
    </location>
</feature>
<accession>A0ABS4IBS3</accession>
<dbReference type="InterPro" id="IPR027417">
    <property type="entry name" value="P-loop_NTPase"/>
</dbReference>